<accession>A0A2U9B0U3</accession>
<reference evidence="2 3" key="1">
    <citation type="submission" date="2017-12" db="EMBL/GenBank/DDBJ databases">
        <title>Integrating genomic resources of turbot (Scophthalmus maximus) in depth evaluation of genetic and physical mapping variation across individuals.</title>
        <authorList>
            <person name="Martinez P."/>
        </authorList>
    </citation>
    <scope>NUCLEOTIDE SEQUENCE [LARGE SCALE GENOMIC DNA]</scope>
</reference>
<evidence type="ECO:0000256" key="1">
    <source>
        <dbReference type="SAM" id="MobiDB-lite"/>
    </source>
</evidence>
<protein>
    <submittedName>
        <fullName evidence="2">Uncharacterized protein</fullName>
    </submittedName>
</protein>
<dbReference type="AlphaFoldDB" id="A0A2U9B0U3"/>
<feature type="compositionally biased region" description="Basic and acidic residues" evidence="1">
    <location>
        <begin position="65"/>
        <end position="75"/>
    </location>
</feature>
<evidence type="ECO:0000313" key="3">
    <source>
        <dbReference type="Proteomes" id="UP000246464"/>
    </source>
</evidence>
<keyword evidence="3" id="KW-1185">Reference proteome</keyword>
<feature type="region of interest" description="Disordered" evidence="1">
    <location>
        <begin position="38"/>
        <end position="75"/>
    </location>
</feature>
<proteinExistence type="predicted"/>
<dbReference type="Proteomes" id="UP000246464">
    <property type="component" value="Chromosome 2"/>
</dbReference>
<evidence type="ECO:0000313" key="2">
    <source>
        <dbReference type="EMBL" id="AWO97559.1"/>
    </source>
</evidence>
<name>A0A2U9B0U3_SCOMX</name>
<dbReference type="EMBL" id="CP026244">
    <property type="protein sequence ID" value="AWO97559.1"/>
    <property type="molecule type" value="Genomic_DNA"/>
</dbReference>
<organism evidence="2 3">
    <name type="scientific">Scophthalmus maximus</name>
    <name type="common">Turbot</name>
    <name type="synonym">Psetta maxima</name>
    <dbReference type="NCBI Taxonomy" id="52904"/>
    <lineage>
        <taxon>Eukaryota</taxon>
        <taxon>Metazoa</taxon>
        <taxon>Chordata</taxon>
        <taxon>Craniata</taxon>
        <taxon>Vertebrata</taxon>
        <taxon>Euteleostomi</taxon>
        <taxon>Actinopterygii</taxon>
        <taxon>Neopterygii</taxon>
        <taxon>Teleostei</taxon>
        <taxon>Neoteleostei</taxon>
        <taxon>Acanthomorphata</taxon>
        <taxon>Carangaria</taxon>
        <taxon>Pleuronectiformes</taxon>
        <taxon>Pleuronectoidei</taxon>
        <taxon>Scophthalmidae</taxon>
        <taxon>Scophthalmus</taxon>
    </lineage>
</organism>
<sequence length="75" mass="7600">MGGSDGEVLRVHGGFLSQERPPGNADDQFLEDTVARVTGVGTGGTPSAIPGDASESGKLSPEAEPGTKAREMTLC</sequence>
<gene>
    <name evidence="2" type="ORF">SMAX5B_001473</name>
</gene>